<dbReference type="InterPro" id="IPR050109">
    <property type="entry name" value="HTH-type_TetR-like_transc_reg"/>
</dbReference>
<dbReference type="EMBL" id="BAAAVT010000008">
    <property type="protein sequence ID" value="GAA3062300.1"/>
    <property type="molecule type" value="Genomic_DNA"/>
</dbReference>
<comment type="caution">
    <text evidence="8">The sequence shown here is derived from an EMBL/GenBank/DDBJ whole genome shotgun (WGS) entry which is preliminary data.</text>
</comment>
<evidence type="ECO:0000259" key="7">
    <source>
        <dbReference type="PROSITE" id="PS50977"/>
    </source>
</evidence>
<evidence type="ECO:0000313" key="8">
    <source>
        <dbReference type="EMBL" id="GAA3062300.1"/>
    </source>
</evidence>
<evidence type="ECO:0000256" key="6">
    <source>
        <dbReference type="SAM" id="MobiDB-lite"/>
    </source>
</evidence>
<dbReference type="SUPFAM" id="SSF48498">
    <property type="entry name" value="Tetracyclin repressor-like, C-terminal domain"/>
    <property type="match status" value="1"/>
</dbReference>
<feature type="DNA-binding region" description="H-T-H motif" evidence="5">
    <location>
        <begin position="31"/>
        <end position="50"/>
    </location>
</feature>
<feature type="region of interest" description="Disordered" evidence="6">
    <location>
        <begin position="202"/>
        <end position="224"/>
    </location>
</feature>
<organism evidence="8 9">
    <name type="scientific">Nesterenkonia aethiopica</name>
    <dbReference type="NCBI Taxonomy" id="269144"/>
    <lineage>
        <taxon>Bacteria</taxon>
        <taxon>Bacillati</taxon>
        <taxon>Actinomycetota</taxon>
        <taxon>Actinomycetes</taxon>
        <taxon>Micrococcales</taxon>
        <taxon>Micrococcaceae</taxon>
        <taxon>Nesterenkonia</taxon>
    </lineage>
</organism>
<dbReference type="PANTHER" id="PTHR30055">
    <property type="entry name" value="HTH-TYPE TRANSCRIPTIONAL REGULATOR RUTR"/>
    <property type="match status" value="1"/>
</dbReference>
<dbReference type="PANTHER" id="PTHR30055:SF223">
    <property type="entry name" value="HTH-TYPE TRANSCRIPTIONAL REGULATOR UIDR"/>
    <property type="match status" value="1"/>
</dbReference>
<keyword evidence="9" id="KW-1185">Reference proteome</keyword>
<name>A0ABP6LV18_9MICC</name>
<dbReference type="Pfam" id="PF00440">
    <property type="entry name" value="TetR_N"/>
    <property type="match status" value="1"/>
</dbReference>
<dbReference type="Gene3D" id="1.10.357.10">
    <property type="entry name" value="Tetracycline Repressor, domain 2"/>
    <property type="match status" value="1"/>
</dbReference>
<dbReference type="InterPro" id="IPR009057">
    <property type="entry name" value="Homeodomain-like_sf"/>
</dbReference>
<keyword evidence="2" id="KW-0805">Transcription regulation</keyword>
<dbReference type="RefSeq" id="WP_344682559.1">
    <property type="nucleotide sequence ID" value="NZ_BAAAVT010000008.1"/>
</dbReference>
<dbReference type="Proteomes" id="UP001500236">
    <property type="component" value="Unassembled WGS sequence"/>
</dbReference>
<protein>
    <submittedName>
        <fullName evidence="8">TetR/AcrR family transcriptional regulator</fullName>
    </submittedName>
</protein>
<evidence type="ECO:0000256" key="2">
    <source>
        <dbReference type="ARBA" id="ARBA00023015"/>
    </source>
</evidence>
<reference evidence="9" key="1">
    <citation type="journal article" date="2019" name="Int. J. Syst. Evol. Microbiol.">
        <title>The Global Catalogue of Microorganisms (GCM) 10K type strain sequencing project: providing services to taxonomists for standard genome sequencing and annotation.</title>
        <authorList>
            <consortium name="The Broad Institute Genomics Platform"/>
            <consortium name="The Broad Institute Genome Sequencing Center for Infectious Disease"/>
            <person name="Wu L."/>
            <person name="Ma J."/>
        </authorList>
    </citation>
    <scope>NUCLEOTIDE SEQUENCE [LARGE SCALE GENOMIC DNA]</scope>
    <source>
        <strain evidence="9">JCM 14309</strain>
    </source>
</reference>
<evidence type="ECO:0000256" key="4">
    <source>
        <dbReference type="ARBA" id="ARBA00023163"/>
    </source>
</evidence>
<evidence type="ECO:0000256" key="5">
    <source>
        <dbReference type="PROSITE-ProRule" id="PRU00335"/>
    </source>
</evidence>
<dbReference type="InterPro" id="IPR036271">
    <property type="entry name" value="Tet_transcr_reg_TetR-rel_C_sf"/>
</dbReference>
<dbReference type="InterPro" id="IPR001647">
    <property type="entry name" value="HTH_TetR"/>
</dbReference>
<proteinExistence type="predicted"/>
<dbReference type="Pfam" id="PF13977">
    <property type="entry name" value="TetR_C_6"/>
    <property type="match status" value="1"/>
</dbReference>
<feature type="domain" description="HTH tetR-type" evidence="7">
    <location>
        <begin position="8"/>
        <end position="68"/>
    </location>
</feature>
<evidence type="ECO:0000313" key="9">
    <source>
        <dbReference type="Proteomes" id="UP001500236"/>
    </source>
</evidence>
<feature type="compositionally biased region" description="Acidic residues" evidence="6">
    <location>
        <begin position="212"/>
        <end position="224"/>
    </location>
</feature>
<keyword evidence="3 5" id="KW-0238">DNA-binding</keyword>
<gene>
    <name evidence="8" type="ORF">GCM10010529_14580</name>
</gene>
<sequence>MPKKVDRRARREEIVRTYLKIAARDGMEAATTRALAAELGVAVGSLWHYFSGFDEVLSQAFEMIFERTDGRIARQVGDSAGLRALRAMLEEVLPIGGVPRDEAYVVVSFWGRVAANPSVGSLQVAVERQWRQQMTGRLREAVDAAELHPEAPVEDIADALLYLVTASQFERVLGTSLGQEARLWQIVRHHLAPWMTDWAAQQWQPPSSWGEAPEEEASGAADDA</sequence>
<accession>A0ABP6LV18</accession>
<evidence type="ECO:0000256" key="1">
    <source>
        <dbReference type="ARBA" id="ARBA00022491"/>
    </source>
</evidence>
<dbReference type="SUPFAM" id="SSF46689">
    <property type="entry name" value="Homeodomain-like"/>
    <property type="match status" value="1"/>
</dbReference>
<keyword evidence="4" id="KW-0804">Transcription</keyword>
<dbReference type="PROSITE" id="PS50977">
    <property type="entry name" value="HTH_TETR_2"/>
    <property type="match status" value="1"/>
</dbReference>
<keyword evidence="1" id="KW-0678">Repressor</keyword>
<dbReference type="InterPro" id="IPR039538">
    <property type="entry name" value="BetI_C"/>
</dbReference>
<evidence type="ECO:0000256" key="3">
    <source>
        <dbReference type="ARBA" id="ARBA00023125"/>
    </source>
</evidence>